<dbReference type="InterPro" id="IPR036061">
    <property type="entry name" value="CheW-like_dom_sf"/>
</dbReference>
<dbReference type="GO" id="GO:0006935">
    <property type="term" value="P:chemotaxis"/>
    <property type="evidence" value="ECO:0007669"/>
    <property type="project" value="InterPro"/>
</dbReference>
<feature type="domain" description="HPt" evidence="14">
    <location>
        <begin position="1"/>
        <end position="101"/>
    </location>
</feature>
<feature type="domain" description="CheW-like" evidence="13">
    <location>
        <begin position="629"/>
        <end position="757"/>
    </location>
</feature>
<dbReference type="InterPro" id="IPR011006">
    <property type="entry name" value="CheY-like_superfamily"/>
</dbReference>
<dbReference type="Gene3D" id="3.40.50.2300">
    <property type="match status" value="1"/>
</dbReference>
<keyword evidence="4 10" id="KW-0597">Phosphoprotein</keyword>
<dbReference type="InterPro" id="IPR036890">
    <property type="entry name" value="HATPase_C_sf"/>
</dbReference>
<dbReference type="FunFam" id="3.30.565.10:FF:000016">
    <property type="entry name" value="Chemotaxis protein CheA, putative"/>
    <property type="match status" value="1"/>
</dbReference>
<dbReference type="EC" id="2.7.13.3" evidence="2"/>
<reference evidence="15 16" key="1">
    <citation type="submission" date="2018-09" db="EMBL/GenBank/DDBJ databases">
        <authorList>
            <person name="Zhu H."/>
        </authorList>
    </citation>
    <scope>NUCLEOTIDE SEQUENCE [LARGE SCALE GENOMIC DNA]</scope>
    <source>
        <strain evidence="15 16">K1W22B-8</strain>
    </source>
</reference>
<evidence type="ECO:0000256" key="4">
    <source>
        <dbReference type="ARBA" id="ARBA00022553"/>
    </source>
</evidence>
<organism evidence="15 16">
    <name type="scientific">Oleomonas cavernae</name>
    <dbReference type="NCBI Taxonomy" id="2320859"/>
    <lineage>
        <taxon>Bacteria</taxon>
        <taxon>Pseudomonadati</taxon>
        <taxon>Pseudomonadota</taxon>
        <taxon>Alphaproteobacteria</taxon>
        <taxon>Acetobacterales</taxon>
        <taxon>Acetobacteraceae</taxon>
        <taxon>Oleomonas</taxon>
    </lineage>
</organism>
<gene>
    <name evidence="15" type="ORF">D3874_01980</name>
</gene>
<evidence type="ECO:0000256" key="2">
    <source>
        <dbReference type="ARBA" id="ARBA00012438"/>
    </source>
</evidence>
<evidence type="ECO:0000313" key="16">
    <source>
        <dbReference type="Proteomes" id="UP000284605"/>
    </source>
</evidence>
<dbReference type="InterPro" id="IPR003594">
    <property type="entry name" value="HATPase_dom"/>
</dbReference>
<feature type="modified residue" description="4-aspartylphosphate" evidence="10">
    <location>
        <position position="826"/>
    </location>
</feature>
<evidence type="ECO:0000256" key="3">
    <source>
        <dbReference type="ARBA" id="ARBA00021495"/>
    </source>
</evidence>
<dbReference type="Pfam" id="PF02518">
    <property type="entry name" value="HATPase_c"/>
    <property type="match status" value="1"/>
</dbReference>
<evidence type="ECO:0000256" key="1">
    <source>
        <dbReference type="ARBA" id="ARBA00000085"/>
    </source>
</evidence>
<evidence type="ECO:0000256" key="10">
    <source>
        <dbReference type="PROSITE-ProRule" id="PRU00169"/>
    </source>
</evidence>
<name>A0A418WUK8_9PROT</name>
<dbReference type="PROSITE" id="PS50894">
    <property type="entry name" value="HPT"/>
    <property type="match status" value="1"/>
</dbReference>
<proteinExistence type="predicted"/>
<accession>A0A418WUK8</accession>
<dbReference type="PROSITE" id="PS50851">
    <property type="entry name" value="CHEW"/>
    <property type="match status" value="2"/>
</dbReference>
<dbReference type="InterPro" id="IPR037006">
    <property type="entry name" value="CheA-like_homodim_sf"/>
</dbReference>
<dbReference type="SUPFAM" id="SSF47226">
    <property type="entry name" value="Histidine-containing phosphotransfer domain, HPT domain"/>
    <property type="match status" value="1"/>
</dbReference>
<dbReference type="SMART" id="SM00073">
    <property type="entry name" value="HPT"/>
    <property type="match status" value="1"/>
</dbReference>
<dbReference type="Gene3D" id="1.20.120.160">
    <property type="entry name" value="HPT domain"/>
    <property type="match status" value="1"/>
</dbReference>
<evidence type="ECO:0000259" key="14">
    <source>
        <dbReference type="PROSITE" id="PS50894"/>
    </source>
</evidence>
<dbReference type="CDD" id="cd00731">
    <property type="entry name" value="CheA_reg"/>
    <property type="match status" value="1"/>
</dbReference>
<dbReference type="PROSITE" id="PS50110">
    <property type="entry name" value="RESPONSE_REGULATORY"/>
    <property type="match status" value="1"/>
</dbReference>
<dbReference type="SMART" id="SM01231">
    <property type="entry name" value="H-kinase_dim"/>
    <property type="match status" value="1"/>
</dbReference>
<keyword evidence="5" id="KW-0808">Transferase</keyword>
<comment type="function">
    <text evidence="8">Involved in the transmission of sensory signals from the chemoreceptors to the flagellar motors. CheA is autophosphorylated; it can transfer its phosphate group to either CheB or CheY.</text>
</comment>
<dbReference type="GO" id="GO:0000155">
    <property type="term" value="F:phosphorelay sensor kinase activity"/>
    <property type="evidence" value="ECO:0007669"/>
    <property type="project" value="InterPro"/>
</dbReference>
<dbReference type="SUPFAM" id="SSF55874">
    <property type="entry name" value="ATPase domain of HSP90 chaperone/DNA topoisomerase II/histidine kinase"/>
    <property type="match status" value="1"/>
</dbReference>
<comment type="caution">
    <text evidence="15">The sequence shown here is derived from an EMBL/GenBank/DDBJ whole genome shotgun (WGS) entry which is preliminary data.</text>
</comment>
<keyword evidence="6 15" id="KW-0418">Kinase</keyword>
<dbReference type="PANTHER" id="PTHR43395">
    <property type="entry name" value="SENSOR HISTIDINE KINASE CHEA"/>
    <property type="match status" value="1"/>
</dbReference>
<evidence type="ECO:0000259" key="13">
    <source>
        <dbReference type="PROSITE" id="PS50851"/>
    </source>
</evidence>
<keyword evidence="7" id="KW-0902">Two-component regulatory system</keyword>
<dbReference type="InterPro" id="IPR004105">
    <property type="entry name" value="CheA-like_dim"/>
</dbReference>
<feature type="domain" description="Response regulatory" evidence="12">
    <location>
        <begin position="776"/>
        <end position="893"/>
    </location>
</feature>
<dbReference type="SMART" id="SM00387">
    <property type="entry name" value="HATPase_c"/>
    <property type="match status" value="1"/>
</dbReference>
<evidence type="ECO:0000313" key="15">
    <source>
        <dbReference type="EMBL" id="RJF94938.1"/>
    </source>
</evidence>
<dbReference type="Pfam" id="PF00072">
    <property type="entry name" value="Response_reg"/>
    <property type="match status" value="1"/>
</dbReference>
<dbReference type="InterPro" id="IPR001789">
    <property type="entry name" value="Sig_transdc_resp-reg_receiver"/>
</dbReference>
<evidence type="ECO:0000256" key="6">
    <source>
        <dbReference type="ARBA" id="ARBA00022777"/>
    </source>
</evidence>
<dbReference type="Gene3D" id="3.30.565.10">
    <property type="entry name" value="Histidine kinase-like ATPase, C-terminal domain"/>
    <property type="match status" value="1"/>
</dbReference>
<dbReference type="SUPFAM" id="SSF52172">
    <property type="entry name" value="CheY-like"/>
    <property type="match status" value="1"/>
</dbReference>
<dbReference type="Gene3D" id="1.10.287.560">
    <property type="entry name" value="Histidine kinase CheA-like, homodimeric domain"/>
    <property type="match status" value="1"/>
</dbReference>
<dbReference type="InterPro" id="IPR036097">
    <property type="entry name" value="HisK_dim/P_sf"/>
</dbReference>
<evidence type="ECO:0000256" key="5">
    <source>
        <dbReference type="ARBA" id="ARBA00022679"/>
    </source>
</evidence>
<evidence type="ECO:0000256" key="9">
    <source>
        <dbReference type="PROSITE-ProRule" id="PRU00110"/>
    </source>
</evidence>
<dbReference type="PRINTS" id="PR00344">
    <property type="entry name" value="BCTRLSENSOR"/>
</dbReference>
<dbReference type="SMART" id="SM00260">
    <property type="entry name" value="CheW"/>
    <property type="match status" value="1"/>
</dbReference>
<sequence length="898" mass="96634">MDDLLSEFLTETAENLDVVDVEIVKLEQDPNNGPVLSNIFRLVHTIKGTCGFLGLPRLETIAHAAENVLGKFRAGEMVVSPEAVTLILASLDRIKEILAALGATEREPEGDDAELIARLDDLAEGRAAKAPAPVAVVVPLPAPVVDLPRVLKPGEVSLEELEAAFQMAPSPEQIAAGIDPILSEAEAAATAAVVPEAPAAKMAEIAPDAAEARGDGNVGNQTLRVSVDLLENLMTMVSELVLTRNQLLQMVRQAGDTEFAGPLQRLSLCTSELQEGVMKTRMQPIGNAWAKLPRVIRDLSHELKKKIDLQMIGAETELDRQVLELIKDPLTHMVRNSADHGLERPEQRRAAGKPETGRITLNAYHEGGHIIIQIADDGRGLDLARIKAKVAAAGLATEAELNAMTDAQLGRYIFHPGISTADKVTNVSGRGVGMDVVKTNIEKIGGTVDLKTAPGKGTSFQIKIPLTLAIVSALIVECAGEKFAVPQIGVVELVHTSPESEHKVEVINRTPVVRLRNRLLPLIFLAEAMRLVPENAPRPTSAFIIVAQVGTQTFGIAVDRVFDTEEIVVKPVASILRDNALFSGNTILGDGSVIMILDPNGLAQRTGEALRDPHETAAAEAVGQREGNTTSLLVFRAGGAERKAVPLALVARLEEIEVARIEHSNGRPMVQYRGKLMPIVGADPDYRLRQQGGQPVIVFADGDRAMGLAVDEIIDIVDDRLDVELKASRPGLIGTAVVAGQATGMIDVAHYLTLAYDDWFHRSAADDAGAALRHRSVLLVDDSPFFRNMIVPVLSVAGYDVTTSVDADAALKLRDQGAEFDLIVSDIEMPGMDGFEFAATIRREGRWRDTPIIALSSRTAPADFERGRKVGFVDYIAKGDRDGLLESLRHTLDGRRAA</sequence>
<dbReference type="Pfam" id="PF02895">
    <property type="entry name" value="H-kinase_dim"/>
    <property type="match status" value="1"/>
</dbReference>
<protein>
    <recommendedName>
        <fullName evidence="3">Chemotaxis protein CheA</fullName>
        <ecNumber evidence="2">2.7.13.3</ecNumber>
    </recommendedName>
</protein>
<dbReference type="InterPro" id="IPR036641">
    <property type="entry name" value="HPT_dom_sf"/>
</dbReference>
<dbReference type="AlphaFoldDB" id="A0A418WUK8"/>
<dbReference type="InterPro" id="IPR005467">
    <property type="entry name" value="His_kinase_dom"/>
</dbReference>
<dbReference type="SUPFAM" id="SSF50341">
    <property type="entry name" value="CheW-like"/>
    <property type="match status" value="2"/>
</dbReference>
<feature type="modified residue" description="Phosphohistidine" evidence="9">
    <location>
        <position position="44"/>
    </location>
</feature>
<dbReference type="Pfam" id="PF01584">
    <property type="entry name" value="CheW"/>
    <property type="match status" value="2"/>
</dbReference>
<dbReference type="CDD" id="cd16916">
    <property type="entry name" value="HATPase_CheA-like"/>
    <property type="match status" value="1"/>
</dbReference>
<evidence type="ECO:0000259" key="11">
    <source>
        <dbReference type="PROSITE" id="PS50109"/>
    </source>
</evidence>
<dbReference type="EMBL" id="QYUK01000008">
    <property type="protein sequence ID" value="RJF94938.1"/>
    <property type="molecule type" value="Genomic_DNA"/>
</dbReference>
<dbReference type="CDD" id="cd00088">
    <property type="entry name" value="HPT"/>
    <property type="match status" value="1"/>
</dbReference>
<dbReference type="InterPro" id="IPR002545">
    <property type="entry name" value="CheW-lke_dom"/>
</dbReference>
<evidence type="ECO:0000256" key="8">
    <source>
        <dbReference type="ARBA" id="ARBA00035100"/>
    </source>
</evidence>
<dbReference type="SMART" id="SM00448">
    <property type="entry name" value="REC"/>
    <property type="match status" value="1"/>
</dbReference>
<dbReference type="Pfam" id="PF01627">
    <property type="entry name" value="Hpt"/>
    <property type="match status" value="1"/>
</dbReference>
<evidence type="ECO:0000259" key="12">
    <source>
        <dbReference type="PROSITE" id="PS50110"/>
    </source>
</evidence>
<dbReference type="InterPro" id="IPR008207">
    <property type="entry name" value="Sig_transdc_His_kin_Hpt_dom"/>
</dbReference>
<dbReference type="PANTHER" id="PTHR43395:SF1">
    <property type="entry name" value="CHEMOTAXIS PROTEIN CHEA"/>
    <property type="match status" value="1"/>
</dbReference>
<dbReference type="InterPro" id="IPR051315">
    <property type="entry name" value="Bact_Chemotaxis_CheA"/>
</dbReference>
<dbReference type="Proteomes" id="UP000284605">
    <property type="component" value="Unassembled WGS sequence"/>
</dbReference>
<keyword evidence="16" id="KW-1185">Reference proteome</keyword>
<feature type="domain" description="Histidine kinase" evidence="11">
    <location>
        <begin position="330"/>
        <end position="468"/>
    </location>
</feature>
<comment type="catalytic activity">
    <reaction evidence="1">
        <text>ATP + protein L-histidine = ADP + protein N-phospho-L-histidine.</text>
        <dbReference type="EC" id="2.7.13.3"/>
    </reaction>
</comment>
<dbReference type="PROSITE" id="PS50109">
    <property type="entry name" value="HIS_KIN"/>
    <property type="match status" value="1"/>
</dbReference>
<feature type="domain" description="CheW-like" evidence="13">
    <location>
        <begin position="470"/>
        <end position="608"/>
    </location>
</feature>
<dbReference type="GO" id="GO:0005737">
    <property type="term" value="C:cytoplasm"/>
    <property type="evidence" value="ECO:0007669"/>
    <property type="project" value="InterPro"/>
</dbReference>
<evidence type="ECO:0000256" key="7">
    <source>
        <dbReference type="ARBA" id="ARBA00023012"/>
    </source>
</evidence>
<dbReference type="OrthoDB" id="9803176at2"/>
<dbReference type="SUPFAM" id="SSF47384">
    <property type="entry name" value="Homodimeric domain of signal transducing histidine kinase"/>
    <property type="match status" value="1"/>
</dbReference>
<dbReference type="RefSeq" id="WP_119776663.1">
    <property type="nucleotide sequence ID" value="NZ_QYUK01000008.1"/>
</dbReference>
<dbReference type="InterPro" id="IPR004358">
    <property type="entry name" value="Sig_transdc_His_kin-like_C"/>
</dbReference>
<dbReference type="Gene3D" id="2.30.30.40">
    <property type="entry name" value="SH3 Domains"/>
    <property type="match status" value="1"/>
</dbReference>